<dbReference type="RefSeq" id="WP_027008671.1">
    <property type="nucleotide sequence ID" value="NZ_CP091521.1"/>
</dbReference>
<dbReference type="Gene3D" id="3.30.450.40">
    <property type="match status" value="1"/>
</dbReference>
<feature type="domain" description="GAF" evidence="2">
    <location>
        <begin position="34"/>
        <end position="165"/>
    </location>
</feature>
<sequence length="168" mass="18255">MHEPPCLAADMPKAQRYAELLPQIAAMLDPEPALLNAALGNVCAMLKESFDWLWVGFYLCNQAQTELLLAPFQGPPACTRIAKGRGVCGQAWSLGQTVLVDDVAAHPDHIACSSRARSEIVVPVRHRNGQIAGVLDVDSEQLAAFDRTDALWLERLCALIGERTALPL</sequence>
<proteinExistence type="inferred from homology"/>
<reference evidence="3" key="2">
    <citation type="submission" date="2024-09" db="EMBL/GenBank/DDBJ databases">
        <authorList>
            <person name="Veyrier F.J."/>
        </authorList>
    </citation>
    <scope>NUCLEOTIDE SEQUENCE</scope>
    <source>
        <strain evidence="3">17694</strain>
    </source>
</reference>
<evidence type="ECO:0000313" key="4">
    <source>
        <dbReference type="Proteomes" id="UP000831534"/>
    </source>
</evidence>
<dbReference type="PANTHER" id="PTHR21021:SF15">
    <property type="entry name" value="FREE METHIONINE-R-SULFOXIDE REDUCTASE"/>
    <property type="match status" value="1"/>
</dbReference>
<dbReference type="FunFam" id="3.30.450.40:FF:000008">
    <property type="entry name" value="GAF domain-containing proteins"/>
    <property type="match status" value="1"/>
</dbReference>
<organism evidence="3 4">
    <name type="scientific">Conchiformibius kuhniae</name>
    <dbReference type="NCBI Taxonomy" id="211502"/>
    <lineage>
        <taxon>Bacteria</taxon>
        <taxon>Pseudomonadati</taxon>
        <taxon>Pseudomonadota</taxon>
        <taxon>Betaproteobacteria</taxon>
        <taxon>Neisseriales</taxon>
        <taxon>Neisseriaceae</taxon>
        <taxon>Conchiformibius</taxon>
    </lineage>
</organism>
<reference evidence="3" key="1">
    <citation type="journal article" date="2022" name="Res Sq">
        <title>Evolution of multicellular longitudinally dividing oral cavity symbionts (Neisseriaceae).</title>
        <authorList>
            <person name="Nyongesa S."/>
            <person name="Weber P."/>
            <person name="Bernet E."/>
            <person name="Pullido F."/>
            <person name="Nieckarz M."/>
            <person name="Delaby M."/>
            <person name="Nieves C."/>
            <person name="Viehboeck T."/>
            <person name="Krause N."/>
            <person name="Rivera-Millot A."/>
            <person name="Nakamura A."/>
            <person name="Vischer N."/>
            <person name="VanNieuwenhze M."/>
            <person name="Brun Y."/>
            <person name="Cava F."/>
            <person name="Bulgheresi S."/>
            <person name="Veyrier F."/>
        </authorList>
    </citation>
    <scope>NUCLEOTIDE SEQUENCE</scope>
    <source>
        <strain evidence="3">17694</strain>
    </source>
</reference>
<name>A0A8T9MUC6_9NEIS</name>
<evidence type="ECO:0000259" key="2">
    <source>
        <dbReference type="SMART" id="SM00065"/>
    </source>
</evidence>
<dbReference type="InterPro" id="IPR003018">
    <property type="entry name" value="GAF"/>
</dbReference>
<dbReference type="Proteomes" id="UP000831534">
    <property type="component" value="Chromosome"/>
</dbReference>
<dbReference type="KEGG" id="ckh:LVJ77_03120"/>
<dbReference type="PANTHER" id="PTHR21021">
    <property type="entry name" value="GAF/PUTATIVE CYTOSKELETAL PROTEIN"/>
    <property type="match status" value="1"/>
</dbReference>
<gene>
    <name evidence="3" type="ORF">LVJ77_03120</name>
</gene>
<protein>
    <submittedName>
        <fullName evidence="3">GAF domain-containing protein</fullName>
    </submittedName>
</protein>
<keyword evidence="4" id="KW-1185">Reference proteome</keyword>
<dbReference type="EMBL" id="CP091521">
    <property type="protein sequence ID" value="UOP05227.2"/>
    <property type="molecule type" value="Genomic_DNA"/>
</dbReference>
<accession>A0A8T9MUC6</accession>
<dbReference type="Pfam" id="PF13185">
    <property type="entry name" value="GAF_2"/>
    <property type="match status" value="1"/>
</dbReference>
<dbReference type="AlphaFoldDB" id="A0A8T9MUC6"/>
<evidence type="ECO:0000256" key="1">
    <source>
        <dbReference type="ARBA" id="ARBA00038454"/>
    </source>
</evidence>
<comment type="similarity">
    <text evidence="1">Belongs to the free Met sulfoxide reductase family.</text>
</comment>
<dbReference type="InterPro" id="IPR051330">
    <property type="entry name" value="Phosphatase_reg/MetRdx"/>
</dbReference>
<dbReference type="SMART" id="SM00065">
    <property type="entry name" value="GAF"/>
    <property type="match status" value="1"/>
</dbReference>
<dbReference type="InterPro" id="IPR029016">
    <property type="entry name" value="GAF-like_dom_sf"/>
</dbReference>
<evidence type="ECO:0000313" key="3">
    <source>
        <dbReference type="EMBL" id="UOP05227.2"/>
    </source>
</evidence>
<dbReference type="SUPFAM" id="SSF55781">
    <property type="entry name" value="GAF domain-like"/>
    <property type="match status" value="1"/>
</dbReference>